<dbReference type="EMBL" id="MWQN01000001">
    <property type="protein sequence ID" value="OPC84572.1"/>
    <property type="molecule type" value="Genomic_DNA"/>
</dbReference>
<evidence type="ECO:0000313" key="2">
    <source>
        <dbReference type="Proteomes" id="UP000190037"/>
    </source>
</evidence>
<dbReference type="STRING" id="159449.B4N89_29875"/>
<name>A0A1T3P6D9_9ACTN</name>
<sequence length="568" mass="59871">MTAPAAPRVSTARLLLYGLTTTPHPIAVSPTSGDPRKALLAVTLIRRAQDPVQCREIKVTLPVGESAAHLATTMTGVTAAADRDGWHSTVGPFGDVVFTPSGGLDDIALDTGLTLSVGDVPVNRTVGRAVVRVTATVRRSAVPDDPWTEEEVTLPVSKFPPTFHLGNLVAHPLRVQQGGSSTLSWDAEGGSFGLRYPGADIDVTGRTEFVLHNIGSDLVVELHGSASSPSGELEAVRTVLLTVDRPNIVTPSLTVETGVVTDNLVGYDTPLPILPAGGFVHRPELSMRRYDLRAGTWTRLVPLDIAPVGAPPAIAVHDGLLHLVYRPHDVDVLAWATFDGRIWRHQSASPGRAAVESPISLTSMGGQLACARVDHAGKQRYSVTTSATAWGPETDMPAPDLGGVSLAWDGTRMNAVMRKYGVGGSEEFGWTIHRRGSDGAWTEHAAHVPTPPSGGDAELLAYSGKLGYVARVRGGDTVLYEYPAGSTVPTPIGTPLRAATDPRATTHGTDLYALATDPDGLLWLTTHREGAWSPATLVDGCASRETPTIAVLGNELIAIGRGAAFETP</sequence>
<dbReference type="SUPFAM" id="SSF89372">
    <property type="entry name" value="Fucose-specific lectin"/>
    <property type="match status" value="2"/>
</dbReference>
<organism evidence="1 2">
    <name type="scientific">Embleya scabrispora</name>
    <dbReference type="NCBI Taxonomy" id="159449"/>
    <lineage>
        <taxon>Bacteria</taxon>
        <taxon>Bacillati</taxon>
        <taxon>Actinomycetota</taxon>
        <taxon>Actinomycetes</taxon>
        <taxon>Kitasatosporales</taxon>
        <taxon>Streptomycetaceae</taxon>
        <taxon>Embleya</taxon>
    </lineage>
</organism>
<keyword evidence="2" id="KW-1185">Reference proteome</keyword>
<proteinExistence type="predicted"/>
<reference evidence="1 2" key="1">
    <citation type="submission" date="2017-03" db="EMBL/GenBank/DDBJ databases">
        <title>Draft genome sequence of Streptomyces scabrisporus NF3, endophyte isolated from Amphipterygium adstringens.</title>
        <authorList>
            <person name="Vazquez M."/>
            <person name="Ceapa C.D."/>
            <person name="Rodriguez Luna D."/>
            <person name="Sanchez Esquivel S."/>
        </authorList>
    </citation>
    <scope>NUCLEOTIDE SEQUENCE [LARGE SCALE GENOMIC DNA]</scope>
    <source>
        <strain evidence="1 2">NF3</strain>
    </source>
</reference>
<dbReference type="RefSeq" id="WP_078978869.1">
    <property type="nucleotide sequence ID" value="NZ_MWQN01000001.1"/>
</dbReference>
<protein>
    <submittedName>
        <fullName evidence="1">Uncharacterized protein</fullName>
    </submittedName>
</protein>
<dbReference type="Proteomes" id="UP000190037">
    <property type="component" value="Unassembled WGS sequence"/>
</dbReference>
<dbReference type="AlphaFoldDB" id="A0A1T3P6D9"/>
<gene>
    <name evidence="1" type="ORF">B4N89_29875</name>
</gene>
<evidence type="ECO:0000313" key="1">
    <source>
        <dbReference type="EMBL" id="OPC84572.1"/>
    </source>
</evidence>
<comment type="caution">
    <text evidence="1">The sequence shown here is derived from an EMBL/GenBank/DDBJ whole genome shotgun (WGS) entry which is preliminary data.</text>
</comment>
<dbReference type="OrthoDB" id="3475986at2"/>
<accession>A0A1T3P6D9</accession>